<feature type="transmembrane region" description="Helical" evidence="1">
    <location>
        <begin position="73"/>
        <end position="94"/>
    </location>
</feature>
<feature type="transmembrane region" description="Helical" evidence="1">
    <location>
        <begin position="184"/>
        <end position="203"/>
    </location>
</feature>
<dbReference type="KEGG" id="ruj:E5Z56_01410"/>
<feature type="transmembrane region" description="Helical" evidence="1">
    <location>
        <begin position="21"/>
        <end position="44"/>
    </location>
</feature>
<keyword evidence="3" id="KW-1185">Reference proteome</keyword>
<reference evidence="2 3" key="1">
    <citation type="submission" date="2019-04" db="EMBL/GenBank/DDBJ databases">
        <authorList>
            <person name="Embree M."/>
            <person name="Gaffney J.R."/>
        </authorList>
    </citation>
    <scope>NUCLEOTIDE SEQUENCE [LARGE SCALE GENOMIC DNA]</scope>
    <source>
        <strain evidence="2 3">JE7A12</strain>
    </source>
</reference>
<keyword evidence="1" id="KW-0812">Transmembrane</keyword>
<feature type="transmembrane region" description="Helical" evidence="1">
    <location>
        <begin position="209"/>
        <end position="228"/>
    </location>
</feature>
<dbReference type="AlphaFoldDB" id="A0A4P8XT28"/>
<dbReference type="Pfam" id="PF06912">
    <property type="entry name" value="DUF1275"/>
    <property type="match status" value="1"/>
</dbReference>
<evidence type="ECO:0000313" key="2">
    <source>
        <dbReference type="EMBL" id="QCT06106.1"/>
    </source>
</evidence>
<feature type="transmembrane region" description="Helical" evidence="1">
    <location>
        <begin position="125"/>
        <end position="143"/>
    </location>
</feature>
<sequence length="242" mass="27132">MIKYEVGRYRKRMTTMTLKKKKISLVLHSIMCVMGGFMGGYAIFCRMSNFGNAQTANLIEIITGIVGKDFFDVMLRLIGLGIYVSAIIICVVLRLKTGINLNAYSIMVDGAGLILLPLIPAHINPIIGILPIFFMMSTQWSVFHGVGKFNSSTIFSTNNIKQCTTSFAEYLITKDKHMLRKGKFYGNTLFWFHIGVAIGAILSSIFGTYASWFGFPIPLVAFFVNVYADKIDHVTHLEQHTF</sequence>
<dbReference type="Proteomes" id="UP000301475">
    <property type="component" value="Chromosome"/>
</dbReference>
<gene>
    <name evidence="2" type="ORF">E5Z56_01410</name>
</gene>
<name>A0A4P8XT28_9FIRM</name>
<accession>A0A4P8XT28</accession>
<evidence type="ECO:0000313" key="3">
    <source>
        <dbReference type="Proteomes" id="UP000301475"/>
    </source>
</evidence>
<dbReference type="PANTHER" id="PTHR37314:SF4">
    <property type="entry name" value="UPF0700 TRANSMEMBRANE PROTEIN YOAK"/>
    <property type="match status" value="1"/>
</dbReference>
<dbReference type="EMBL" id="CP039381">
    <property type="protein sequence ID" value="QCT06106.1"/>
    <property type="molecule type" value="Genomic_DNA"/>
</dbReference>
<keyword evidence="1" id="KW-1133">Transmembrane helix</keyword>
<dbReference type="OrthoDB" id="7057004at2"/>
<evidence type="ECO:0000256" key="1">
    <source>
        <dbReference type="SAM" id="Phobius"/>
    </source>
</evidence>
<keyword evidence="1" id="KW-0472">Membrane</keyword>
<dbReference type="PANTHER" id="PTHR37314">
    <property type="entry name" value="SLR0142 PROTEIN"/>
    <property type="match status" value="1"/>
</dbReference>
<proteinExistence type="predicted"/>
<feature type="transmembrane region" description="Helical" evidence="1">
    <location>
        <begin position="101"/>
        <end position="119"/>
    </location>
</feature>
<dbReference type="InterPro" id="IPR010699">
    <property type="entry name" value="DUF1275"/>
</dbReference>
<protein>
    <submittedName>
        <fullName evidence="2">DUF1275 domain-containing protein</fullName>
    </submittedName>
</protein>
<organism evidence="2 3">
    <name type="scientific">Ruminococcus bovis</name>
    <dbReference type="NCBI Taxonomy" id="2564099"/>
    <lineage>
        <taxon>Bacteria</taxon>
        <taxon>Bacillati</taxon>
        <taxon>Bacillota</taxon>
        <taxon>Clostridia</taxon>
        <taxon>Eubacteriales</taxon>
        <taxon>Oscillospiraceae</taxon>
        <taxon>Ruminococcus</taxon>
    </lineage>
</organism>